<accession>A0A2S7F934</accession>
<evidence type="ECO:0000313" key="2">
    <source>
        <dbReference type="Proteomes" id="UP000238081"/>
    </source>
</evidence>
<sequence>MEMKKVLSNLLKKATETSMTASKASVCGFGVEKMPESMKNNR</sequence>
<dbReference type="AlphaFoldDB" id="A0A2S7F934"/>
<dbReference type="RefSeq" id="WP_043662441.1">
    <property type="nucleotide sequence ID" value="NZ_CANCWB010000001.1"/>
</dbReference>
<reference evidence="1 2" key="1">
    <citation type="submission" date="2016-01" db="EMBL/GenBank/DDBJ databases">
        <title>Characterization of the Clostridium difficile lineages that are prevalent in Hong Kong and China.</title>
        <authorList>
            <person name="Kwok J.S.-L."/>
            <person name="Lam W.-Y."/>
            <person name="Ip M."/>
            <person name="Chan T.-F."/>
            <person name="Hawkey P.M."/>
            <person name="Tsui S.K.-W."/>
        </authorList>
    </citation>
    <scope>NUCLEOTIDE SEQUENCE [LARGE SCALE GENOMIC DNA]</scope>
    <source>
        <strain evidence="1 2">300064</strain>
    </source>
</reference>
<gene>
    <name evidence="1" type="ORF">AWN73_15670</name>
</gene>
<organism evidence="1 2">
    <name type="scientific">Clostridium butyricum</name>
    <dbReference type="NCBI Taxonomy" id="1492"/>
    <lineage>
        <taxon>Bacteria</taxon>
        <taxon>Bacillati</taxon>
        <taxon>Bacillota</taxon>
        <taxon>Clostridia</taxon>
        <taxon>Eubacteriales</taxon>
        <taxon>Clostridiaceae</taxon>
        <taxon>Clostridium</taxon>
    </lineage>
</organism>
<dbReference type="Proteomes" id="UP000238081">
    <property type="component" value="Unassembled WGS sequence"/>
</dbReference>
<evidence type="ECO:0000313" key="1">
    <source>
        <dbReference type="EMBL" id="PPV13905.1"/>
    </source>
</evidence>
<proteinExistence type="predicted"/>
<comment type="caution">
    <text evidence="1">The sequence shown here is derived from an EMBL/GenBank/DDBJ whole genome shotgun (WGS) entry which is preliminary data.</text>
</comment>
<protein>
    <submittedName>
        <fullName evidence="1">Cyclic lactone autoinducer peptide</fullName>
    </submittedName>
</protein>
<dbReference type="EMBL" id="LRDH01000116">
    <property type="protein sequence ID" value="PPV13905.1"/>
    <property type="molecule type" value="Genomic_DNA"/>
</dbReference>
<name>A0A2S7F934_CLOBU</name>